<sequence length="85" mass="10087">MQEEYCKEPPCIHVVSNDRKKIFAVFFEDSEGVITWIENRKMKEALQKIREAESKGYREATQDELDNLAREKLGVEPIPEEEEEW</sequence>
<dbReference type="Proteomes" id="UP000237153">
    <property type="component" value="Unassembled WGS sequence"/>
</dbReference>
<gene>
    <name evidence="3" type="ORF">C0188_01230</name>
    <name evidence="1" type="ORF">ENO39_02535</name>
    <name evidence="2" type="ORF">IOK49_00480</name>
</gene>
<dbReference type="Proteomes" id="UP000652307">
    <property type="component" value="Unassembled WGS sequence"/>
</dbReference>
<reference evidence="2" key="3">
    <citation type="submission" date="2020-10" db="EMBL/GenBank/DDBJ databases">
        <title>Fervidococcus fontis strain 3639Fd - the first crenarchaeon capable of growth on lipids.</title>
        <authorList>
            <person name="Kochetkova T.V."/>
            <person name="Elcheninov A.G."/>
            <person name="Toschakov S.V."/>
            <person name="Kublanov I.V."/>
        </authorList>
    </citation>
    <scope>NUCLEOTIDE SEQUENCE</scope>
    <source>
        <strain evidence="2">3639Fd</strain>
    </source>
</reference>
<evidence type="ECO:0000313" key="4">
    <source>
        <dbReference type="Proteomes" id="UP000237153"/>
    </source>
</evidence>
<comment type="caution">
    <text evidence="3">The sequence shown here is derived from an EMBL/GenBank/DDBJ whole genome shotgun (WGS) entry which is preliminary data.</text>
</comment>
<dbReference type="AlphaFoldDB" id="A0A2J6N7X3"/>
<name>A0A2J6N7X3_9CREN</name>
<dbReference type="RefSeq" id="WP_014558334.1">
    <property type="nucleotide sequence ID" value="NZ_DSFH01000039.1"/>
</dbReference>
<dbReference type="EMBL" id="JADEZV010000001">
    <property type="protein sequence ID" value="MBE9390565.1"/>
    <property type="molecule type" value="Genomic_DNA"/>
</dbReference>
<evidence type="ECO:0000313" key="2">
    <source>
        <dbReference type="EMBL" id="MBE9390565.1"/>
    </source>
</evidence>
<accession>A0A2J6N7X3</accession>
<dbReference type="EMBL" id="PNIM01000004">
    <property type="protein sequence ID" value="PMB75941.1"/>
    <property type="molecule type" value="Genomic_DNA"/>
</dbReference>
<evidence type="ECO:0000313" key="3">
    <source>
        <dbReference type="EMBL" id="PMB75941.1"/>
    </source>
</evidence>
<organism evidence="3 4">
    <name type="scientific">Fervidicoccus fontis</name>
    <dbReference type="NCBI Taxonomy" id="683846"/>
    <lineage>
        <taxon>Archaea</taxon>
        <taxon>Thermoproteota</taxon>
        <taxon>Thermoprotei</taxon>
        <taxon>Fervidicoccales</taxon>
        <taxon>Fervidicoccaceae</taxon>
        <taxon>Fervidicoccus</taxon>
    </lineage>
</organism>
<dbReference type="GeneID" id="12450298"/>
<reference evidence="1" key="2">
    <citation type="journal article" date="2020" name="mSystems">
        <title>Genome- and Community-Level Interaction Insights into Carbon Utilization and Element Cycling Functions of Hydrothermarchaeota in Hydrothermal Sediment.</title>
        <authorList>
            <person name="Zhou Z."/>
            <person name="Liu Y."/>
            <person name="Xu W."/>
            <person name="Pan J."/>
            <person name="Luo Z.H."/>
            <person name="Li M."/>
        </authorList>
    </citation>
    <scope>NUCLEOTIDE SEQUENCE [LARGE SCALE GENOMIC DNA]</scope>
    <source>
        <strain evidence="1">SpSt-1261</strain>
    </source>
</reference>
<proteinExistence type="predicted"/>
<dbReference type="OMA" id="VITWIEN"/>
<reference evidence="3 4" key="1">
    <citation type="submission" date="2018-01" db="EMBL/GenBank/DDBJ databases">
        <title>Metagenomic assembled genomes from two thermal pools in the Uzon Caldera, Kamchatka, Russia.</title>
        <authorList>
            <person name="Wilkins L."/>
            <person name="Ettinger C."/>
        </authorList>
    </citation>
    <scope>NUCLEOTIDE SEQUENCE [LARGE SCALE GENOMIC DNA]</scope>
    <source>
        <strain evidence="3">ZAV-06</strain>
    </source>
</reference>
<evidence type="ECO:0000313" key="1">
    <source>
        <dbReference type="EMBL" id="HEW63921.1"/>
    </source>
</evidence>
<dbReference type="Proteomes" id="UP000886076">
    <property type="component" value="Unassembled WGS sequence"/>
</dbReference>
<protein>
    <submittedName>
        <fullName evidence="3">Uncharacterized protein</fullName>
    </submittedName>
</protein>
<dbReference type="EMBL" id="DSFH01000039">
    <property type="protein sequence ID" value="HEW63921.1"/>
    <property type="molecule type" value="Genomic_DNA"/>
</dbReference>